<dbReference type="STRING" id="1249552.PS2015_2550"/>
<dbReference type="RefSeq" id="WP_058022600.1">
    <property type="nucleotide sequence ID" value="NZ_CP013189.1"/>
</dbReference>
<dbReference type="Pfam" id="PF01663">
    <property type="entry name" value="Phosphodiest"/>
    <property type="match status" value="1"/>
</dbReference>
<dbReference type="AlphaFoldDB" id="A0A0S2KFS5"/>
<dbReference type="KEGG" id="pspi:PS2015_2550"/>
<feature type="signal peptide" evidence="1">
    <location>
        <begin position="1"/>
        <end position="19"/>
    </location>
</feature>
<evidence type="ECO:0000313" key="2">
    <source>
        <dbReference type="EMBL" id="ALO47184.1"/>
    </source>
</evidence>
<proteinExistence type="predicted"/>
<dbReference type="Proteomes" id="UP000065641">
    <property type="component" value="Chromosome"/>
</dbReference>
<dbReference type="InterPro" id="IPR002591">
    <property type="entry name" value="Phosphodiest/P_Trfase"/>
</dbReference>
<gene>
    <name evidence="2" type="ORF">PS2015_2550</name>
</gene>
<dbReference type="Gene3D" id="3.40.720.10">
    <property type="entry name" value="Alkaline Phosphatase, subunit A"/>
    <property type="match status" value="1"/>
</dbReference>
<name>A0A0S2KFS5_9GAMM</name>
<dbReference type="OrthoDB" id="9791578at2"/>
<feature type="chain" id="PRO_5006601752" description="Phosphoglyceromutase" evidence="1">
    <location>
        <begin position="20"/>
        <end position="372"/>
    </location>
</feature>
<reference evidence="2 3" key="1">
    <citation type="submission" date="2015-11" db="EMBL/GenBank/DDBJ databases">
        <authorList>
            <person name="Zhang Y."/>
            <person name="Guo Z."/>
        </authorList>
    </citation>
    <scope>NUCLEOTIDE SEQUENCE [LARGE SCALE GENOMIC DNA]</scope>
    <source>
        <strain evidence="2 3">KCTC 32221</strain>
    </source>
</reference>
<sequence precursor="true">MKQLLMAAVLTLTGNILHAAEHVVLITIDGVRWQEAFRGLDRELALDDEYSERQQELLDLFWHDDANQRASLVMPFIHHTVMHQGVVVGNRDLGSCARLTNDYNFSYPGYNEILSGVINDDINSNAKRPNPEKTFLELLSANEQFGGRMAAFGSWDVFPYIYNTERSGIPVNVGPLAAPLTDFEHTLNLLHRDISAHWPTVRHDAFTHHYALSWLRERRPRVVHIAYGEPDDFAHDGRYDEYVLATRRVDRFVEEVWSTLQDIDGYRDNTVMFVTVDHGRGETPRDSWMHHASERAVQQYMQSLAQRFPQGIEGSDAIWMAALGPGVPASGQITTEECLTADRIAATLMTLLGEDPAKYNAVMGRVMREFLP</sequence>
<evidence type="ECO:0000256" key="1">
    <source>
        <dbReference type="SAM" id="SignalP"/>
    </source>
</evidence>
<dbReference type="EMBL" id="CP013189">
    <property type="protein sequence ID" value="ALO47184.1"/>
    <property type="molecule type" value="Genomic_DNA"/>
</dbReference>
<protein>
    <recommendedName>
        <fullName evidence="4">Phosphoglyceromutase</fullName>
    </recommendedName>
</protein>
<dbReference type="SUPFAM" id="SSF53649">
    <property type="entry name" value="Alkaline phosphatase-like"/>
    <property type="match status" value="1"/>
</dbReference>
<keyword evidence="3" id="KW-1185">Reference proteome</keyword>
<keyword evidence="1" id="KW-0732">Signal</keyword>
<dbReference type="InterPro" id="IPR017850">
    <property type="entry name" value="Alkaline_phosphatase_core_sf"/>
</dbReference>
<evidence type="ECO:0008006" key="4">
    <source>
        <dbReference type="Google" id="ProtNLM"/>
    </source>
</evidence>
<evidence type="ECO:0000313" key="3">
    <source>
        <dbReference type="Proteomes" id="UP000065641"/>
    </source>
</evidence>
<dbReference type="PATRIC" id="fig|1249552.3.peg.2567"/>
<accession>A0A0S2KFS5</accession>
<organism evidence="2 3">
    <name type="scientific">Pseudohongiella spirulinae</name>
    <dbReference type="NCBI Taxonomy" id="1249552"/>
    <lineage>
        <taxon>Bacteria</taxon>
        <taxon>Pseudomonadati</taxon>
        <taxon>Pseudomonadota</taxon>
        <taxon>Gammaproteobacteria</taxon>
        <taxon>Pseudomonadales</taxon>
        <taxon>Pseudohongiellaceae</taxon>
        <taxon>Pseudohongiella</taxon>
    </lineage>
</organism>